<feature type="compositionally biased region" description="Basic and acidic residues" evidence="1">
    <location>
        <begin position="1251"/>
        <end position="1272"/>
    </location>
</feature>
<keyword evidence="2" id="KW-0732">Signal</keyword>
<dbReference type="STRING" id="1160509.A0A3N4IM86"/>
<feature type="compositionally biased region" description="Basic residues" evidence="1">
    <location>
        <begin position="1306"/>
        <end position="1318"/>
    </location>
</feature>
<protein>
    <submittedName>
        <fullName evidence="3">Uncharacterized protein</fullName>
    </submittedName>
</protein>
<accession>A0A3N4IM86</accession>
<feature type="compositionally biased region" description="Basic and acidic residues" evidence="1">
    <location>
        <begin position="847"/>
        <end position="862"/>
    </location>
</feature>
<feature type="compositionally biased region" description="Basic residues" evidence="1">
    <location>
        <begin position="1028"/>
        <end position="1048"/>
    </location>
</feature>
<feature type="compositionally biased region" description="Basic and acidic residues" evidence="1">
    <location>
        <begin position="880"/>
        <end position="892"/>
    </location>
</feature>
<feature type="compositionally biased region" description="Basic and acidic residues" evidence="1">
    <location>
        <begin position="935"/>
        <end position="944"/>
    </location>
</feature>
<feature type="compositionally biased region" description="Basic and acidic residues" evidence="1">
    <location>
        <begin position="809"/>
        <end position="837"/>
    </location>
</feature>
<feature type="compositionally biased region" description="Basic and acidic residues" evidence="1">
    <location>
        <begin position="1113"/>
        <end position="1125"/>
    </location>
</feature>
<dbReference type="Proteomes" id="UP000275078">
    <property type="component" value="Unassembled WGS sequence"/>
</dbReference>
<feature type="compositionally biased region" description="Polar residues" evidence="1">
    <location>
        <begin position="755"/>
        <end position="765"/>
    </location>
</feature>
<feature type="chain" id="PRO_5018253669" evidence="2">
    <location>
        <begin position="21"/>
        <end position="1439"/>
    </location>
</feature>
<name>A0A3N4IM86_ASCIM</name>
<dbReference type="EMBL" id="ML119649">
    <property type="protein sequence ID" value="RPA86527.1"/>
    <property type="molecule type" value="Genomic_DNA"/>
</dbReference>
<feature type="compositionally biased region" description="Polar residues" evidence="1">
    <location>
        <begin position="580"/>
        <end position="600"/>
    </location>
</feature>
<feature type="compositionally biased region" description="Polar residues" evidence="1">
    <location>
        <begin position="415"/>
        <end position="431"/>
    </location>
</feature>
<organism evidence="3 4">
    <name type="scientific">Ascobolus immersus RN42</name>
    <dbReference type="NCBI Taxonomy" id="1160509"/>
    <lineage>
        <taxon>Eukaryota</taxon>
        <taxon>Fungi</taxon>
        <taxon>Dikarya</taxon>
        <taxon>Ascomycota</taxon>
        <taxon>Pezizomycotina</taxon>
        <taxon>Pezizomycetes</taxon>
        <taxon>Pezizales</taxon>
        <taxon>Ascobolaceae</taxon>
        <taxon>Ascobolus</taxon>
    </lineage>
</organism>
<feature type="compositionally biased region" description="Polar residues" evidence="1">
    <location>
        <begin position="339"/>
        <end position="353"/>
    </location>
</feature>
<reference evidence="3 4" key="1">
    <citation type="journal article" date="2018" name="Nat. Ecol. Evol.">
        <title>Pezizomycetes genomes reveal the molecular basis of ectomycorrhizal truffle lifestyle.</title>
        <authorList>
            <person name="Murat C."/>
            <person name="Payen T."/>
            <person name="Noel B."/>
            <person name="Kuo A."/>
            <person name="Morin E."/>
            <person name="Chen J."/>
            <person name="Kohler A."/>
            <person name="Krizsan K."/>
            <person name="Balestrini R."/>
            <person name="Da Silva C."/>
            <person name="Montanini B."/>
            <person name="Hainaut M."/>
            <person name="Levati E."/>
            <person name="Barry K.W."/>
            <person name="Belfiori B."/>
            <person name="Cichocki N."/>
            <person name="Clum A."/>
            <person name="Dockter R.B."/>
            <person name="Fauchery L."/>
            <person name="Guy J."/>
            <person name="Iotti M."/>
            <person name="Le Tacon F."/>
            <person name="Lindquist E.A."/>
            <person name="Lipzen A."/>
            <person name="Malagnac F."/>
            <person name="Mello A."/>
            <person name="Molinier V."/>
            <person name="Miyauchi S."/>
            <person name="Poulain J."/>
            <person name="Riccioni C."/>
            <person name="Rubini A."/>
            <person name="Sitrit Y."/>
            <person name="Splivallo R."/>
            <person name="Traeger S."/>
            <person name="Wang M."/>
            <person name="Zifcakova L."/>
            <person name="Wipf D."/>
            <person name="Zambonelli A."/>
            <person name="Paolocci F."/>
            <person name="Nowrousian M."/>
            <person name="Ottonello S."/>
            <person name="Baldrian P."/>
            <person name="Spatafora J.W."/>
            <person name="Henrissat B."/>
            <person name="Nagy L.G."/>
            <person name="Aury J.M."/>
            <person name="Wincker P."/>
            <person name="Grigoriev I.V."/>
            <person name="Bonfante P."/>
            <person name="Martin F.M."/>
        </authorList>
    </citation>
    <scope>NUCLEOTIDE SEQUENCE [LARGE SCALE GENOMIC DNA]</scope>
    <source>
        <strain evidence="3 4">RN42</strain>
    </source>
</reference>
<keyword evidence="4" id="KW-1185">Reference proteome</keyword>
<feature type="region of interest" description="Disordered" evidence="1">
    <location>
        <begin position="715"/>
        <end position="765"/>
    </location>
</feature>
<feature type="compositionally biased region" description="Acidic residues" evidence="1">
    <location>
        <begin position="1062"/>
        <end position="1105"/>
    </location>
</feature>
<feature type="compositionally biased region" description="Polar residues" evidence="1">
    <location>
        <begin position="969"/>
        <end position="981"/>
    </location>
</feature>
<feature type="signal peptide" evidence="2">
    <location>
        <begin position="1"/>
        <end position="20"/>
    </location>
</feature>
<gene>
    <name evidence="3" type="ORF">BJ508DRAFT_301890</name>
</gene>
<evidence type="ECO:0000313" key="4">
    <source>
        <dbReference type="Proteomes" id="UP000275078"/>
    </source>
</evidence>
<feature type="region of interest" description="Disordered" evidence="1">
    <location>
        <begin position="321"/>
        <end position="684"/>
    </location>
</feature>
<feature type="region of interest" description="Disordered" evidence="1">
    <location>
        <begin position="809"/>
        <end position="1178"/>
    </location>
</feature>
<feature type="region of interest" description="Disordered" evidence="1">
    <location>
        <begin position="1212"/>
        <end position="1322"/>
    </location>
</feature>
<sequence>MIPSHALVALVPFFLSYTLATPIDHGLVGASDVTAEDEVVNDITTVQRKPYLKQCRAWKYEDQMVHYCLASKDEHPSGGVRAEAYELKPRLISFDILHEASTAGDGDDQRSVASEFIPIHEKHAVLQAGFDQPDTNDHKQWLTPEELYLDEAPSKHSNSPAAEIEREPQHDGCKTCWIADGWVMEYQGDYIISHPMHRAGMWKDSTGLWRKKFYARIQVCIDEKDGDDMDLGQFKFVEAVPEDILGHKYKKKSDLRGHLFFRQTFSDTVRFCPVGGDDPITDDVAFDLALAAEEEDRAHGFIRGEKYNPSGERLLIGSRRSKAVDHHEGDLNANVASDKGNTGSSSASGTKQESGAFDSPGSSKAASNKDGSVALGVGQEGKTTVEPPGVEDAAGSPSTTFEGSLRKDADVGSAAKSQSLQEKGNQPTSGVSKEKSEPVYGTQLAPPKYDGKFGFTHDGTFNPDEIAAGYEEPSTESKPKTDLKTQPQPEQFYGAQWAPPKYDGKFGWTHDGTFNPDGVISGYVEPSTGSETKTDLRQESQQAYGAQLAPPKYDGKFGFTHDGTFNPDDIAAGYEEPSTGFPSSESAKAQQQQNLDSTSLKPAVSENAFRPATGPMKVGPKSSEGKAVNQNAPMQQVVPAKFSTAPEELKLGRQGPKGPIVANSDAGANSQHIRSPSSTPAWDPALNVEMRKPHALPQGYGDLWQPAPGYPPIRGYSASQERPGMKYEGLIPAQQVSSQRYESRQKDSGDAYGSGNPSGRTNAYNTYGDFSSADKSAPRLATIDAHLLEDMIHVIEHDHELLKSLALSKEHPAVEHTENKRKPENAESHRRGREMEGFRPYGPRPMRFHDQDRETGQRDNYDAHGYYPHFASGHGAYGLRHVEPLKNDDSTHTHSPGPIDQARSKSGVGAEKERNVKASHLAPKGVEGQGQTGDAHLKNAEHPGKQSSQAALSTENHNSGDLQAEKQNTHQAKPNQKAVSEQQDKGASSGKLKSKKGQDDSDSSTQPSEEPITPTAAAGDSESTESRKKTRQEKKASRKKHNKHHDKKVKGDNAAKEQAVAAEDEENYSNDANDGEDFGSPDQYDAELEEGMGEDEPDYSEESSDSFDNSNGVEDKGEQKSDSKGKQSQNDVSSEDSGSDGDVSQGEGHARIEKRSSSHHEESGQEPDEHTEAGDDEEVVIVTVYEEEENENEDASGDEYYNDEEVVFVSIEQEDNHQDTRIVDSHVMKSRTSGGSKEAVREIIDVQTKNGETEDSKESEARGENDHDHVDDVASGTIAGDDHQSDANASTDKGEKETSGAETFTMRKRLRHPHKAPKKPNAGRIISDTIYEAYIPNLPVDPRPYIGDDMGVDWLRYPTASADGAVHSAHANEPSPRHRSHAPFQTTVTVKKAMGDSSWVTARPVPKQFTRTFKSAYPSSTPSVVRHIYDNLLGGFQNF</sequence>
<feature type="compositionally biased region" description="Polar residues" evidence="1">
    <location>
        <begin position="945"/>
        <end position="962"/>
    </location>
</feature>
<feature type="compositionally biased region" description="Polar residues" evidence="1">
    <location>
        <begin position="360"/>
        <end position="370"/>
    </location>
</feature>
<feature type="compositionally biased region" description="Basic and acidic residues" evidence="1">
    <location>
        <begin position="1148"/>
        <end position="1173"/>
    </location>
</feature>
<feature type="compositionally biased region" description="Polar residues" evidence="1">
    <location>
        <begin position="666"/>
        <end position="680"/>
    </location>
</feature>
<feature type="compositionally biased region" description="Basic and acidic residues" evidence="1">
    <location>
        <begin position="1214"/>
        <end position="1227"/>
    </location>
</feature>
<evidence type="ECO:0000256" key="1">
    <source>
        <dbReference type="SAM" id="MobiDB-lite"/>
    </source>
</evidence>
<evidence type="ECO:0000313" key="3">
    <source>
        <dbReference type="EMBL" id="RPA86527.1"/>
    </source>
</evidence>
<evidence type="ECO:0000256" key="2">
    <source>
        <dbReference type="SAM" id="SignalP"/>
    </source>
</evidence>
<proteinExistence type="predicted"/>